<dbReference type="InterPro" id="IPR017941">
    <property type="entry name" value="Rieske_2Fe-2S"/>
</dbReference>
<gene>
    <name evidence="7" type="ORF">S01H1_73131</name>
</gene>
<name>X0WV86_9ZZZZ</name>
<comment type="caution">
    <text evidence="7">The sequence shown here is derived from an EMBL/GenBank/DDBJ whole genome shotgun (WGS) entry which is preliminary data.</text>
</comment>
<evidence type="ECO:0000256" key="1">
    <source>
        <dbReference type="ARBA" id="ARBA00022714"/>
    </source>
</evidence>
<evidence type="ECO:0000256" key="5">
    <source>
        <dbReference type="SAM" id="Phobius"/>
    </source>
</evidence>
<dbReference type="SUPFAM" id="SSF50022">
    <property type="entry name" value="ISP domain"/>
    <property type="match status" value="1"/>
</dbReference>
<dbReference type="CDD" id="cd03467">
    <property type="entry name" value="Rieske"/>
    <property type="match status" value="1"/>
</dbReference>
<evidence type="ECO:0000313" key="7">
    <source>
        <dbReference type="EMBL" id="GAG28378.1"/>
    </source>
</evidence>
<reference evidence="7" key="1">
    <citation type="journal article" date="2014" name="Front. Microbiol.">
        <title>High frequency of phylogenetically diverse reductive dehalogenase-homologous genes in deep subseafloor sedimentary metagenomes.</title>
        <authorList>
            <person name="Kawai M."/>
            <person name="Futagami T."/>
            <person name="Toyoda A."/>
            <person name="Takaki Y."/>
            <person name="Nishi S."/>
            <person name="Hori S."/>
            <person name="Arai W."/>
            <person name="Tsubouchi T."/>
            <person name="Morono Y."/>
            <person name="Uchiyama I."/>
            <person name="Ito T."/>
            <person name="Fujiyama A."/>
            <person name="Inagaki F."/>
            <person name="Takami H."/>
        </authorList>
    </citation>
    <scope>NUCLEOTIDE SEQUENCE</scope>
    <source>
        <strain evidence="7">Expedition CK06-06</strain>
    </source>
</reference>
<feature type="transmembrane region" description="Helical" evidence="5">
    <location>
        <begin position="12"/>
        <end position="38"/>
    </location>
</feature>
<evidence type="ECO:0000256" key="2">
    <source>
        <dbReference type="ARBA" id="ARBA00022723"/>
    </source>
</evidence>
<keyword evidence="1" id="KW-0001">2Fe-2S</keyword>
<keyword evidence="5" id="KW-1133">Transmembrane helix</keyword>
<evidence type="ECO:0000259" key="6">
    <source>
        <dbReference type="PROSITE" id="PS51296"/>
    </source>
</evidence>
<keyword evidence="5" id="KW-0472">Membrane</keyword>
<dbReference type="PROSITE" id="PS51296">
    <property type="entry name" value="RIESKE"/>
    <property type="match status" value="1"/>
</dbReference>
<proteinExistence type="predicted"/>
<dbReference type="Pfam" id="PF00355">
    <property type="entry name" value="Rieske"/>
    <property type="match status" value="1"/>
</dbReference>
<keyword evidence="4" id="KW-0411">Iron-sulfur</keyword>
<sequence>MNNKNHMTRREWLAGVFAGAGLLASYGLLTAEGLLFLLPKATGTKTRKVFAGQISEFEMGVVRSVFDLQGNPILIRRTAAGFSAFSSTCPHLGCRVRWEEKNNRFLCPCH</sequence>
<dbReference type="GO" id="GO:0051537">
    <property type="term" value="F:2 iron, 2 sulfur cluster binding"/>
    <property type="evidence" value="ECO:0007669"/>
    <property type="project" value="UniProtKB-KW"/>
</dbReference>
<evidence type="ECO:0000256" key="4">
    <source>
        <dbReference type="ARBA" id="ARBA00023014"/>
    </source>
</evidence>
<feature type="domain" description="Rieske" evidence="6">
    <location>
        <begin position="49"/>
        <end position="110"/>
    </location>
</feature>
<dbReference type="Gene3D" id="2.102.10.10">
    <property type="entry name" value="Rieske [2Fe-2S] iron-sulphur domain"/>
    <property type="match status" value="1"/>
</dbReference>
<keyword evidence="2" id="KW-0479">Metal-binding</keyword>
<accession>X0WV86</accession>
<keyword evidence="3" id="KW-0408">Iron</keyword>
<dbReference type="EMBL" id="BARS01048850">
    <property type="protein sequence ID" value="GAG28378.1"/>
    <property type="molecule type" value="Genomic_DNA"/>
</dbReference>
<feature type="non-terminal residue" evidence="7">
    <location>
        <position position="110"/>
    </location>
</feature>
<keyword evidence="5" id="KW-0812">Transmembrane</keyword>
<dbReference type="GO" id="GO:0046872">
    <property type="term" value="F:metal ion binding"/>
    <property type="evidence" value="ECO:0007669"/>
    <property type="project" value="UniProtKB-KW"/>
</dbReference>
<dbReference type="InterPro" id="IPR036922">
    <property type="entry name" value="Rieske_2Fe-2S_sf"/>
</dbReference>
<protein>
    <recommendedName>
        <fullName evidence="6">Rieske domain-containing protein</fullName>
    </recommendedName>
</protein>
<dbReference type="AlphaFoldDB" id="X0WV86"/>
<organism evidence="7">
    <name type="scientific">marine sediment metagenome</name>
    <dbReference type="NCBI Taxonomy" id="412755"/>
    <lineage>
        <taxon>unclassified sequences</taxon>
        <taxon>metagenomes</taxon>
        <taxon>ecological metagenomes</taxon>
    </lineage>
</organism>
<evidence type="ECO:0000256" key="3">
    <source>
        <dbReference type="ARBA" id="ARBA00023004"/>
    </source>
</evidence>